<sequence length="90" mass="9939">MTGQGTCNHKKPGIQDIGSTVPGLPPQPRTHTAFACDNEYKRHGTLSLFAGIELLAGQVYASIEDYHRLRDLIESSRNLMPVVRPKPPSR</sequence>
<dbReference type="RefSeq" id="WP_282588313.1">
    <property type="nucleotide sequence ID" value="NZ_JAMOIM010000036.1"/>
</dbReference>
<evidence type="ECO:0000256" key="1">
    <source>
        <dbReference type="SAM" id="MobiDB-lite"/>
    </source>
</evidence>
<keyword evidence="3" id="KW-1185">Reference proteome</keyword>
<accession>A0AA41Z9V0</accession>
<dbReference type="EMBL" id="JAMOIM010000036">
    <property type="protein sequence ID" value="MCW6511937.1"/>
    <property type="molecule type" value="Genomic_DNA"/>
</dbReference>
<evidence type="ECO:0000313" key="3">
    <source>
        <dbReference type="Proteomes" id="UP001165667"/>
    </source>
</evidence>
<comment type="caution">
    <text evidence="2">The sequence shown here is derived from an EMBL/GenBank/DDBJ whole genome shotgun (WGS) entry which is preliminary data.</text>
</comment>
<gene>
    <name evidence="2" type="ORF">M8523_28700</name>
</gene>
<evidence type="ECO:0000313" key="2">
    <source>
        <dbReference type="EMBL" id="MCW6511937.1"/>
    </source>
</evidence>
<dbReference type="Proteomes" id="UP001165667">
    <property type="component" value="Unassembled WGS sequence"/>
</dbReference>
<protein>
    <submittedName>
        <fullName evidence="2">Uncharacterized protein</fullName>
    </submittedName>
</protein>
<organism evidence="2 3">
    <name type="scientific">Lichenifustis flavocetrariae</name>
    <dbReference type="NCBI Taxonomy" id="2949735"/>
    <lineage>
        <taxon>Bacteria</taxon>
        <taxon>Pseudomonadati</taxon>
        <taxon>Pseudomonadota</taxon>
        <taxon>Alphaproteobacteria</taxon>
        <taxon>Hyphomicrobiales</taxon>
        <taxon>Lichenihabitantaceae</taxon>
        <taxon>Lichenifustis</taxon>
    </lineage>
</organism>
<name>A0AA41Z9V0_9HYPH</name>
<dbReference type="AlphaFoldDB" id="A0AA41Z9V0"/>
<feature type="region of interest" description="Disordered" evidence="1">
    <location>
        <begin position="1"/>
        <end position="27"/>
    </location>
</feature>
<reference evidence="2" key="1">
    <citation type="submission" date="2022-05" db="EMBL/GenBank/DDBJ databases">
        <authorList>
            <person name="Pankratov T."/>
        </authorList>
    </citation>
    <scope>NUCLEOTIDE SEQUENCE</scope>
    <source>
        <strain evidence="2">BP6-180914</strain>
    </source>
</reference>
<proteinExistence type="predicted"/>